<proteinExistence type="predicted"/>
<accession>A0A814A554</accession>
<evidence type="ECO:0000256" key="1">
    <source>
        <dbReference type="SAM" id="Phobius"/>
    </source>
</evidence>
<dbReference type="OrthoDB" id="10015438at2759"/>
<comment type="caution">
    <text evidence="2">The sequence shown here is derived from an EMBL/GenBank/DDBJ whole genome shotgun (WGS) entry which is preliminary data.</text>
</comment>
<keyword evidence="1" id="KW-1133">Transmembrane helix</keyword>
<dbReference type="Proteomes" id="UP000681722">
    <property type="component" value="Unassembled WGS sequence"/>
</dbReference>
<dbReference type="Proteomes" id="UP000663829">
    <property type="component" value="Unassembled WGS sequence"/>
</dbReference>
<protein>
    <submittedName>
        <fullName evidence="2">Uncharacterized protein</fullName>
    </submittedName>
</protein>
<keyword evidence="4" id="KW-1185">Reference proteome</keyword>
<gene>
    <name evidence="2" type="ORF">GPM918_LOCUS9044</name>
    <name evidence="3" type="ORF">SRO942_LOCUS9045</name>
</gene>
<feature type="transmembrane region" description="Helical" evidence="1">
    <location>
        <begin position="6"/>
        <end position="24"/>
    </location>
</feature>
<name>A0A814A554_9BILA</name>
<evidence type="ECO:0000313" key="4">
    <source>
        <dbReference type="Proteomes" id="UP000663829"/>
    </source>
</evidence>
<evidence type="ECO:0000313" key="3">
    <source>
        <dbReference type="EMBL" id="CAF3690404.1"/>
    </source>
</evidence>
<dbReference type="EMBL" id="CAJNOQ010001640">
    <property type="protein sequence ID" value="CAF0909009.1"/>
    <property type="molecule type" value="Genomic_DNA"/>
</dbReference>
<organism evidence="2 4">
    <name type="scientific">Didymodactylos carnosus</name>
    <dbReference type="NCBI Taxonomy" id="1234261"/>
    <lineage>
        <taxon>Eukaryota</taxon>
        <taxon>Metazoa</taxon>
        <taxon>Spiralia</taxon>
        <taxon>Gnathifera</taxon>
        <taxon>Rotifera</taxon>
        <taxon>Eurotatoria</taxon>
        <taxon>Bdelloidea</taxon>
        <taxon>Philodinida</taxon>
        <taxon>Philodinidae</taxon>
        <taxon>Didymodactylos</taxon>
    </lineage>
</organism>
<evidence type="ECO:0000313" key="2">
    <source>
        <dbReference type="EMBL" id="CAF0909009.1"/>
    </source>
</evidence>
<dbReference type="EMBL" id="CAJOBC010001640">
    <property type="protein sequence ID" value="CAF3690404.1"/>
    <property type="molecule type" value="Genomic_DNA"/>
</dbReference>
<sequence length="420" mass="49780">MDYQIFSLIVVLFNVFIIHIQITIGNNYRLGIVNYNTVWFHYCNNQTKEQIFIPVPNSEKLIEHKCQLKHNNYELIYITPAEIDFTFVCRTTKPLPWIIIDLYQYVTINDYKKIHVDIILNKQINITKRFIEHVNYTNRFVDITAFVIHFEYIEMIKYLPLDITVILTTEDNLTKCLFYLYEKEIWKSIMDNCNMKQSKTLHVLNATCHFYVEQSISDDSNSGQSHNTNLDLSPSEHYHRELQHYAHIHQIPNAINSEQRRIEFNKNTINYESITEKPSKLSDNHNQIYPRLETTESILVNNIDNSTTNNRSLTNVLLSAVNNNDIRREETLNIATINVTIPYLSQSRSSSQQDFRYQNFEKITATLPLSSTTVTTDARIIPYNYNRKNLSYHEEEQHHPYIWPPRTNLSTVQWQPYLIR</sequence>
<keyword evidence="1" id="KW-0812">Transmembrane</keyword>
<keyword evidence="1" id="KW-0472">Membrane</keyword>
<dbReference type="AlphaFoldDB" id="A0A814A554"/>
<reference evidence="2" key="1">
    <citation type="submission" date="2021-02" db="EMBL/GenBank/DDBJ databases">
        <authorList>
            <person name="Nowell W R."/>
        </authorList>
    </citation>
    <scope>NUCLEOTIDE SEQUENCE</scope>
</reference>